<dbReference type="EMBL" id="HBEC01039311">
    <property type="protein sequence ID" value="CAD8305798.1"/>
    <property type="molecule type" value="Transcribed_RNA"/>
</dbReference>
<feature type="coiled-coil region" evidence="1">
    <location>
        <begin position="124"/>
        <end position="161"/>
    </location>
</feature>
<protein>
    <submittedName>
        <fullName evidence="3">Uncharacterized protein</fullName>
    </submittedName>
</protein>
<dbReference type="GO" id="GO:0005929">
    <property type="term" value="C:cilium"/>
    <property type="evidence" value="ECO:0007669"/>
    <property type="project" value="TreeGrafter"/>
</dbReference>
<name>A0A7R9VVE5_9CHLO</name>
<keyword evidence="1" id="KW-0175">Coiled coil</keyword>
<feature type="region of interest" description="Disordered" evidence="2">
    <location>
        <begin position="314"/>
        <end position="336"/>
    </location>
</feature>
<evidence type="ECO:0000256" key="2">
    <source>
        <dbReference type="SAM" id="MobiDB-lite"/>
    </source>
</evidence>
<organism evidence="3">
    <name type="scientific">Chlamydomonas euryale</name>
    <dbReference type="NCBI Taxonomy" id="1486919"/>
    <lineage>
        <taxon>Eukaryota</taxon>
        <taxon>Viridiplantae</taxon>
        <taxon>Chlorophyta</taxon>
        <taxon>core chlorophytes</taxon>
        <taxon>Chlorophyceae</taxon>
        <taxon>CS clade</taxon>
        <taxon>Chlamydomonadales</taxon>
        <taxon>Chlamydomonadaceae</taxon>
        <taxon>Chlamydomonas</taxon>
    </lineage>
</organism>
<accession>A0A7R9VVE5</accession>
<feature type="compositionally biased region" description="Low complexity" evidence="2">
    <location>
        <begin position="44"/>
        <end position="71"/>
    </location>
</feature>
<dbReference type="PANTHER" id="PTHR31432">
    <property type="entry name" value="INTRAFLAGELLAR TRANSPORT PROTEIN 74 HOMOLOG"/>
    <property type="match status" value="1"/>
</dbReference>
<feature type="compositionally biased region" description="Gly residues" evidence="2">
    <location>
        <begin position="34"/>
        <end position="43"/>
    </location>
</feature>
<dbReference type="PANTHER" id="PTHR31432:SF0">
    <property type="entry name" value="INTRAFLAGELLAR TRANSPORT PROTEIN 74 HOMOLOG"/>
    <property type="match status" value="1"/>
</dbReference>
<evidence type="ECO:0000256" key="1">
    <source>
        <dbReference type="SAM" id="Coils"/>
    </source>
</evidence>
<proteinExistence type="predicted"/>
<feature type="coiled-coil region" evidence="1">
    <location>
        <begin position="256"/>
        <end position="290"/>
    </location>
</feature>
<feature type="compositionally biased region" description="Gly residues" evidence="2">
    <location>
        <begin position="72"/>
        <end position="81"/>
    </location>
</feature>
<dbReference type="GO" id="GO:0030992">
    <property type="term" value="C:intraciliary transport particle B"/>
    <property type="evidence" value="ECO:0007669"/>
    <property type="project" value="InterPro"/>
</dbReference>
<dbReference type="GO" id="GO:0035735">
    <property type="term" value="P:intraciliary transport involved in cilium assembly"/>
    <property type="evidence" value="ECO:0007669"/>
    <property type="project" value="TreeGrafter"/>
</dbReference>
<dbReference type="AlphaFoldDB" id="A0A7R9VVE5"/>
<dbReference type="InterPro" id="IPR029602">
    <property type="entry name" value="IFT74"/>
</dbReference>
<reference evidence="3" key="1">
    <citation type="submission" date="2021-01" db="EMBL/GenBank/DDBJ databases">
        <authorList>
            <person name="Corre E."/>
            <person name="Pelletier E."/>
            <person name="Niang G."/>
            <person name="Scheremetjew M."/>
            <person name="Finn R."/>
            <person name="Kale V."/>
            <person name="Holt S."/>
            <person name="Cochrane G."/>
            <person name="Meng A."/>
            <person name="Brown T."/>
            <person name="Cohen L."/>
        </authorList>
    </citation>
    <scope>NUCLEOTIDE SEQUENCE</scope>
    <source>
        <strain evidence="3">CCMP219</strain>
    </source>
</reference>
<feature type="region of interest" description="Disordered" evidence="2">
    <location>
        <begin position="1"/>
        <end position="95"/>
    </location>
</feature>
<dbReference type="GO" id="GO:0048487">
    <property type="term" value="F:beta-tubulin binding"/>
    <property type="evidence" value="ECO:0007669"/>
    <property type="project" value="InterPro"/>
</dbReference>
<feature type="coiled-coil region" evidence="1">
    <location>
        <begin position="487"/>
        <end position="586"/>
    </location>
</feature>
<evidence type="ECO:0000313" key="3">
    <source>
        <dbReference type="EMBL" id="CAD8305798.1"/>
    </source>
</evidence>
<gene>
    <name evidence="3" type="ORF">CEUR00632_LOCUS18271</name>
</gene>
<sequence length="625" mass="69752">MERPASRGILGSGMGKAPTGNSMVAPDRPNTAQRGGGLLGGPPGTAARPPGTRAGAPPTTAYTRTGTAAGRPGTGAQGGAAGARTGQAPTVEARPITQHGVSGMKTAVATSGGGRRVLDKNFFLSELRQKRSEIANATQSMQEELEALEKRQAQYNTLETRGNDLMKEVKVMQEALADYNTCLDKVGSQTPVYAITAEHAEIKSRNDQQRKRVDEVLTERLQLESKTKLSETKAGQMQAAMEERFNAMPPSQRQQYQDLLAEQNSLQAECKRYEDTIDELDKTLTTQEGELARNPLKQRSLQLQEQIRTLTERKYEAQQDEERSKQSPEEQREALMSKIQRENKEVEAIASQIKDTQDQIKKMEARVGAAQGAGGPQFNAAEEAARREKYDELVAKERDLNNFMDSFPSRRAAKLEEASAKQDAIVGMLEKITKLQNMMGGALPSQKKFKEMQDELEYKRMQLENTQMTQQRLQEELVMRRSELDKIDTLEDKIKTELVQLDEKSEQLRKDIAEHANVGDVREKAEAARERLEAMKATLLKRKDVLRLVVADKAVRQQAKKAQLQENNLNIALETMEQKLRNLLSASHATSEFIRTKESEANYKGLAMAIGQFADELNTLNKTRY</sequence>